<accession>A0ABR7TA09</accession>
<name>A0ABR7TA09_HELCL</name>
<feature type="transmembrane region" description="Helical" evidence="8">
    <location>
        <begin position="43"/>
        <end position="61"/>
    </location>
</feature>
<evidence type="ECO:0000256" key="1">
    <source>
        <dbReference type="ARBA" id="ARBA00004141"/>
    </source>
</evidence>
<comment type="similarity">
    <text evidence="2">Belongs to the amino acid-polyamine-organocation (APC) superfamily. Spore germination protein (SGP) (TC 2.A.3.9) family.</text>
</comment>
<dbReference type="PANTHER" id="PTHR34975">
    <property type="entry name" value="SPORE GERMINATION PROTEIN A2"/>
    <property type="match status" value="1"/>
</dbReference>
<keyword evidence="7 8" id="KW-0472">Membrane</keyword>
<evidence type="ECO:0000256" key="5">
    <source>
        <dbReference type="ARBA" id="ARBA00022692"/>
    </source>
</evidence>
<evidence type="ECO:0000256" key="8">
    <source>
        <dbReference type="SAM" id="Phobius"/>
    </source>
</evidence>
<dbReference type="EMBL" id="JACVHF010000058">
    <property type="protein sequence ID" value="MBC9786636.1"/>
    <property type="molecule type" value="Genomic_DNA"/>
</dbReference>
<feature type="transmembrane region" description="Helical" evidence="8">
    <location>
        <begin position="222"/>
        <end position="242"/>
    </location>
</feature>
<comment type="caution">
    <text evidence="9">The sequence shown here is derived from an EMBL/GenBank/DDBJ whole genome shotgun (WGS) entry which is preliminary data.</text>
</comment>
<keyword evidence="10" id="KW-1185">Reference proteome</keyword>
<dbReference type="Pfam" id="PF03845">
    <property type="entry name" value="Spore_permease"/>
    <property type="match status" value="1"/>
</dbReference>
<keyword evidence="3" id="KW-0813">Transport</keyword>
<gene>
    <name evidence="9" type="ORF">H1S01_19520</name>
</gene>
<feature type="transmembrane region" description="Helical" evidence="8">
    <location>
        <begin position="336"/>
        <end position="355"/>
    </location>
</feature>
<evidence type="ECO:0000313" key="10">
    <source>
        <dbReference type="Proteomes" id="UP000617402"/>
    </source>
</evidence>
<dbReference type="PANTHER" id="PTHR34975:SF2">
    <property type="entry name" value="SPORE GERMINATION PROTEIN A2"/>
    <property type="match status" value="1"/>
</dbReference>
<keyword evidence="5 8" id="KW-0812">Transmembrane</keyword>
<keyword evidence="6 8" id="KW-1133">Transmembrane helix</keyword>
<dbReference type="NCBIfam" id="TIGR00912">
    <property type="entry name" value="2A0309"/>
    <property type="match status" value="1"/>
</dbReference>
<organism evidence="9 10">
    <name type="scientific">Heliobacterium chlorum</name>
    <dbReference type="NCBI Taxonomy" id="2698"/>
    <lineage>
        <taxon>Bacteria</taxon>
        <taxon>Bacillati</taxon>
        <taxon>Bacillota</taxon>
        <taxon>Clostridia</taxon>
        <taxon>Eubacteriales</taxon>
        <taxon>Heliobacteriaceae</taxon>
        <taxon>Heliobacterium</taxon>
    </lineage>
</organism>
<comment type="subcellular location">
    <subcellularLocation>
        <location evidence="1">Membrane</location>
        <topology evidence="1">Multi-pass membrane protein</topology>
    </subcellularLocation>
</comment>
<feature type="transmembrane region" description="Helical" evidence="8">
    <location>
        <begin position="306"/>
        <end position="324"/>
    </location>
</feature>
<keyword evidence="4" id="KW-0309">Germination</keyword>
<evidence type="ECO:0000256" key="3">
    <source>
        <dbReference type="ARBA" id="ARBA00022448"/>
    </source>
</evidence>
<reference evidence="9 10" key="1">
    <citation type="submission" date="2020-07" db="EMBL/GenBank/DDBJ databases">
        <title>Draft whole-genome sequence of Heliobacterium chlorum DSM 3682, type strain.</title>
        <authorList>
            <person name="Kyndt J.A."/>
            <person name="Meyer T.E."/>
            <person name="Imhoff J.F."/>
        </authorList>
    </citation>
    <scope>NUCLEOTIDE SEQUENCE [LARGE SCALE GENOMIC DNA]</scope>
    <source>
        <strain evidence="9 10">DSM 3682</strain>
    </source>
</reference>
<feature type="transmembrane region" description="Helical" evidence="8">
    <location>
        <begin position="272"/>
        <end position="294"/>
    </location>
</feature>
<feature type="transmembrane region" description="Helical" evidence="8">
    <location>
        <begin position="111"/>
        <end position="135"/>
    </location>
</feature>
<dbReference type="RefSeq" id="WP_188042055.1">
    <property type="nucleotide sequence ID" value="NZ_JACVHF010000058.1"/>
</dbReference>
<evidence type="ECO:0000256" key="4">
    <source>
        <dbReference type="ARBA" id="ARBA00022544"/>
    </source>
</evidence>
<feature type="transmembrane region" description="Helical" evidence="8">
    <location>
        <begin position="87"/>
        <end position="105"/>
    </location>
</feature>
<protein>
    <submittedName>
        <fullName evidence="9">GerAB/ArcD/ProY family transporter</fullName>
    </submittedName>
</protein>
<sequence>MKLTSQDGYVGQIESISLIFMFTIVKTLLFFPRNLQMEAGPAGWMVPILSLIAGVLAFYFIEQLTNNFSRMSLLAIIGRIWGSPVRWLLGVVFCVSFLLFVGYQIRIFGEVIKATLLPATPISSIILTYLVLLVFIARQGFEHLTRLAWVILPWSLPLMVFALLLAIPFGDIYNLAPWFGPGAFPLIQRSLMETSMYKEISLLAFVAPLYRTQKTFRRTGYYSLILCGIIIAFSQIVFTMVYPEPSGHKVGFPLYKTIRLIHFGALWQRLEALFIFFWATMITLGLAAGVYGSAISIAQAFEAPDYRPYLFPIAVIVICIAFLPESEIEAVDGFTSISRSIAIPFLIVPFVAWLWGKLFYRKKAEPA</sequence>
<dbReference type="InterPro" id="IPR004761">
    <property type="entry name" value="Spore_GerAB"/>
</dbReference>
<feature type="transmembrane region" description="Helical" evidence="8">
    <location>
        <begin position="12"/>
        <end position="31"/>
    </location>
</feature>
<proteinExistence type="inferred from homology"/>
<evidence type="ECO:0000256" key="6">
    <source>
        <dbReference type="ARBA" id="ARBA00022989"/>
    </source>
</evidence>
<feature type="transmembrane region" description="Helical" evidence="8">
    <location>
        <begin position="147"/>
        <end position="170"/>
    </location>
</feature>
<evidence type="ECO:0000256" key="7">
    <source>
        <dbReference type="ARBA" id="ARBA00023136"/>
    </source>
</evidence>
<evidence type="ECO:0000313" key="9">
    <source>
        <dbReference type="EMBL" id="MBC9786636.1"/>
    </source>
</evidence>
<dbReference type="Proteomes" id="UP000617402">
    <property type="component" value="Unassembled WGS sequence"/>
</dbReference>
<evidence type="ECO:0000256" key="2">
    <source>
        <dbReference type="ARBA" id="ARBA00007998"/>
    </source>
</evidence>